<evidence type="ECO:0000313" key="2">
    <source>
        <dbReference type="Proteomes" id="UP001152422"/>
    </source>
</evidence>
<dbReference type="EMBL" id="JAMBQA010000008">
    <property type="protein sequence ID" value="MDG0847033.1"/>
    <property type="molecule type" value="Genomic_DNA"/>
</dbReference>
<accession>A0A9X4QZW6</accession>
<comment type="caution">
    <text evidence="1">The sequence shown here is derived from an EMBL/GenBank/DDBJ whole genome shotgun (WGS) entry which is preliminary data.</text>
</comment>
<evidence type="ECO:0000313" key="1">
    <source>
        <dbReference type="EMBL" id="MDG0847033.1"/>
    </source>
</evidence>
<name>A0A9X4QZW6_9STAP</name>
<gene>
    <name evidence="1" type="ORF">M4L89_12420</name>
</gene>
<sequence length="93" mass="10830">MELSNNANFDLQELREIVTGESWGTAIDIDFRDNSYSFSKEDGHILVNVNSENVGHLNFENFDVVSFENWDTDQIIIISWLDELDAHLFEYQV</sequence>
<reference evidence="1" key="1">
    <citation type="submission" date="2022-05" db="EMBL/GenBank/DDBJ databases">
        <title>Comparative genomics of Staphylococcus equorum isolates.</title>
        <authorList>
            <person name="Luelf R.H."/>
        </authorList>
    </citation>
    <scope>NUCLEOTIDE SEQUENCE</scope>
    <source>
        <strain evidence="1">TMW 2.2497</strain>
    </source>
</reference>
<dbReference type="RefSeq" id="WP_107518126.1">
    <property type="nucleotide sequence ID" value="NZ_JAMBPY010000008.1"/>
</dbReference>
<dbReference type="AlphaFoldDB" id="A0A9X4QZW6"/>
<keyword evidence="2" id="KW-1185">Reference proteome</keyword>
<organism evidence="1 2">
    <name type="scientific">Staphylococcus equorum</name>
    <dbReference type="NCBI Taxonomy" id="246432"/>
    <lineage>
        <taxon>Bacteria</taxon>
        <taxon>Bacillati</taxon>
        <taxon>Bacillota</taxon>
        <taxon>Bacilli</taxon>
        <taxon>Bacillales</taxon>
        <taxon>Staphylococcaceae</taxon>
        <taxon>Staphylococcus</taxon>
    </lineage>
</organism>
<protein>
    <submittedName>
        <fullName evidence="1">Uncharacterized protein</fullName>
    </submittedName>
</protein>
<proteinExistence type="predicted"/>
<dbReference type="Proteomes" id="UP001152422">
    <property type="component" value="Unassembled WGS sequence"/>
</dbReference>